<gene>
    <name evidence="1" type="ORF">VTJ49DRAFT_5901</name>
</gene>
<comment type="caution">
    <text evidence="1">The sequence shown here is derived from an EMBL/GenBank/DDBJ whole genome shotgun (WGS) entry which is preliminary data.</text>
</comment>
<organism evidence="1 2">
    <name type="scientific">Humicola insolens</name>
    <name type="common">Soft-rot fungus</name>
    <dbReference type="NCBI Taxonomy" id="85995"/>
    <lineage>
        <taxon>Eukaryota</taxon>
        <taxon>Fungi</taxon>
        <taxon>Dikarya</taxon>
        <taxon>Ascomycota</taxon>
        <taxon>Pezizomycotina</taxon>
        <taxon>Sordariomycetes</taxon>
        <taxon>Sordariomycetidae</taxon>
        <taxon>Sordariales</taxon>
        <taxon>Chaetomiaceae</taxon>
        <taxon>Mycothermus</taxon>
    </lineage>
</organism>
<evidence type="ECO:0008006" key="3">
    <source>
        <dbReference type="Google" id="ProtNLM"/>
    </source>
</evidence>
<keyword evidence="2" id="KW-1185">Reference proteome</keyword>
<dbReference type="SUPFAM" id="SSF53590">
    <property type="entry name" value="Nucleoside hydrolase"/>
    <property type="match status" value="1"/>
</dbReference>
<dbReference type="EMBL" id="JAZGSY010000512">
    <property type="protein sequence ID" value="KAL1835901.1"/>
    <property type="molecule type" value="Genomic_DNA"/>
</dbReference>
<accession>A0ABR3V377</accession>
<dbReference type="Gene3D" id="3.90.245.10">
    <property type="entry name" value="Ribonucleoside hydrolase-like"/>
    <property type="match status" value="1"/>
</dbReference>
<dbReference type="InterPro" id="IPR036452">
    <property type="entry name" value="Ribo_hydro-like"/>
</dbReference>
<name>A0ABR3V377_HUMIN</name>
<reference evidence="1 2" key="1">
    <citation type="journal article" date="2024" name="Commun. Biol.">
        <title>Comparative genomic analysis of thermophilic fungi reveals convergent evolutionary adaptations and gene losses.</title>
        <authorList>
            <person name="Steindorff A.S."/>
            <person name="Aguilar-Pontes M.V."/>
            <person name="Robinson A.J."/>
            <person name="Andreopoulos B."/>
            <person name="LaButti K."/>
            <person name="Kuo A."/>
            <person name="Mondo S."/>
            <person name="Riley R."/>
            <person name="Otillar R."/>
            <person name="Haridas S."/>
            <person name="Lipzen A."/>
            <person name="Grimwood J."/>
            <person name="Schmutz J."/>
            <person name="Clum A."/>
            <person name="Reid I.D."/>
            <person name="Moisan M.C."/>
            <person name="Butler G."/>
            <person name="Nguyen T.T.M."/>
            <person name="Dewar K."/>
            <person name="Conant G."/>
            <person name="Drula E."/>
            <person name="Henrissat B."/>
            <person name="Hansel C."/>
            <person name="Singer S."/>
            <person name="Hutchinson M.I."/>
            <person name="de Vries R.P."/>
            <person name="Natvig D.O."/>
            <person name="Powell A.J."/>
            <person name="Tsang A."/>
            <person name="Grigoriev I.V."/>
        </authorList>
    </citation>
    <scope>NUCLEOTIDE SEQUENCE [LARGE SCALE GENOMIC DNA]</scope>
    <source>
        <strain evidence="1 2">CBS 620.91</strain>
    </source>
</reference>
<protein>
    <recommendedName>
        <fullName evidence="3">Inosine/uridine-preferring nucleoside hydrolase domain-containing protein</fullName>
    </recommendedName>
</protein>
<dbReference type="Proteomes" id="UP001583172">
    <property type="component" value="Unassembled WGS sequence"/>
</dbReference>
<evidence type="ECO:0000313" key="1">
    <source>
        <dbReference type="EMBL" id="KAL1835901.1"/>
    </source>
</evidence>
<proteinExistence type="predicted"/>
<sequence length="518" mass="59673">MTSAEHDIFDKTDPRHAWYDKLKKLLASCKAQKIEPPRIVIITDIEQDYDDLLALLFLIEMHRWEAVHLVGVIVNVGEEPILEKRAKFVQTVFNLLGLHKIPVAIGKRGFPEPKSEAEKAKHNAIFFYSLKNETFEQAAWNNTTFPTGTELLRKLASESRPLTVLLLSSLEDIADFLEECKKDQATVTSTGIFPHEEMQNNNYHLDKAREYCQILWQNKIGSDAWFRNVATAARLPATLMNDLFQHGPVGKHLEWQWRRLEYKFWFDPHYWPFRPMLDKEWYLKRRCGLQETSQDFRQYKARGVDFSTASKQLIGVIAYDCCAAVGAVGDDFMREMGILREETDNFPDYNKSGQIHRVFGDKVYEGDNTLGGINPGPLSNVMQAFLLSALMATVTFDKGFHQTYSKDIALCQAPKFSVDTALEPFSNRPDEFLTVLLPLMRSAGDNPTMARTRWSLKKKAAADGQKFRELVKSKFPGWYSRHNDGKTGGEVLPNRSHFPYEALFQDFLRKKRESQQRR</sequence>
<evidence type="ECO:0000313" key="2">
    <source>
        <dbReference type="Proteomes" id="UP001583172"/>
    </source>
</evidence>